<dbReference type="STRING" id="189382.BHE18_08770"/>
<evidence type="ECO:0000256" key="5">
    <source>
        <dbReference type="ARBA" id="ARBA00023288"/>
    </source>
</evidence>
<feature type="chain" id="PRO_5038774649" evidence="7">
    <location>
        <begin position="19"/>
        <end position="260"/>
    </location>
</feature>
<proteinExistence type="inferred from homology"/>
<dbReference type="GO" id="GO:0015276">
    <property type="term" value="F:ligand-gated monoatomic ion channel activity"/>
    <property type="evidence" value="ECO:0007669"/>
    <property type="project" value="InterPro"/>
</dbReference>
<evidence type="ECO:0000313" key="10">
    <source>
        <dbReference type="EMBL" id="TYS86701.1"/>
    </source>
</evidence>
<keyword evidence="4" id="KW-0564">Palmitate</keyword>
<dbReference type="SMART" id="SM00079">
    <property type="entry name" value="PBPe"/>
    <property type="match status" value="1"/>
</dbReference>
<evidence type="ECO:0000256" key="4">
    <source>
        <dbReference type="ARBA" id="ARBA00023139"/>
    </source>
</evidence>
<dbReference type="GO" id="GO:0030313">
    <property type="term" value="C:cell envelope"/>
    <property type="evidence" value="ECO:0007669"/>
    <property type="project" value="UniProtKB-SubCell"/>
</dbReference>
<dbReference type="OrthoDB" id="9811552at2"/>
<dbReference type="Gene3D" id="3.40.190.10">
    <property type="entry name" value="Periplasmic binding protein-like II"/>
    <property type="match status" value="2"/>
</dbReference>
<dbReference type="Proteomes" id="UP000324269">
    <property type="component" value="Unassembled WGS sequence"/>
</dbReference>
<evidence type="ECO:0000256" key="6">
    <source>
        <dbReference type="RuleBase" id="RU003744"/>
    </source>
</evidence>
<dbReference type="EMBL" id="VTEZ01000002">
    <property type="protein sequence ID" value="TYS86701.1"/>
    <property type="molecule type" value="Genomic_DNA"/>
</dbReference>
<dbReference type="PROSITE" id="PS01039">
    <property type="entry name" value="SBP_BACTERIAL_3"/>
    <property type="match status" value="1"/>
</dbReference>
<dbReference type="InterPro" id="IPR018313">
    <property type="entry name" value="SBP_3_CS"/>
</dbReference>
<dbReference type="PANTHER" id="PTHR35936:SF17">
    <property type="entry name" value="ARGININE-BINDING EXTRACELLULAR PROTEIN ARTP"/>
    <property type="match status" value="1"/>
</dbReference>
<dbReference type="InterPro" id="IPR001638">
    <property type="entry name" value="Solute-binding_3/MltF_N"/>
</dbReference>
<evidence type="ECO:0000313" key="11">
    <source>
        <dbReference type="Proteomes" id="UP000324269"/>
    </source>
</evidence>
<dbReference type="PANTHER" id="PTHR35936">
    <property type="entry name" value="MEMBRANE-BOUND LYTIC MUREIN TRANSGLYCOSYLASE F"/>
    <property type="match status" value="1"/>
</dbReference>
<keyword evidence="3 7" id="KW-0732">Signal</keyword>
<accession>A0A5D4UHT5</accession>
<gene>
    <name evidence="10" type="ORF">FZC85_06780</name>
</gene>
<evidence type="ECO:0000259" key="9">
    <source>
        <dbReference type="SMART" id="SM00079"/>
    </source>
</evidence>
<sequence>MKKILSLIVVLIVSTTLAACGAGEENAGTASGESKKLIMGTSADYKPFEYVDTANSDEFIGYDIDLAHMLADELDYEIEIKDMEFSGLISALKTGQVDFVLSAMTPTPERQKNVDFSDVYYTAKDMIISTKESGIQSEKDLDGKMVGVQLGSIQQDAAEELSTSIPLKVETRDRIPELIQDLQNGRFDAIIIENTVANGYLDKNKELLGNTMDVNEEEAGSAVALPKDSELTSEFNDALKKLEENGELDKLAEKWFDGEQ</sequence>
<evidence type="ECO:0000256" key="3">
    <source>
        <dbReference type="ARBA" id="ARBA00022729"/>
    </source>
</evidence>
<feature type="signal peptide" evidence="7">
    <location>
        <begin position="1"/>
        <end position="18"/>
    </location>
</feature>
<comment type="similarity">
    <text evidence="2 6">Belongs to the bacterial solute-binding protein 3 family.</text>
</comment>
<reference evidence="10 11" key="1">
    <citation type="submission" date="2019-08" db="EMBL/GenBank/DDBJ databases">
        <title>Bacillus genomes from the desert of Cuatro Cienegas, Coahuila.</title>
        <authorList>
            <person name="Olmedo-Alvarez G."/>
        </authorList>
    </citation>
    <scope>NUCLEOTIDE SEQUENCE [LARGE SCALE GENOMIC DNA]</scope>
    <source>
        <strain evidence="10 11">CH87b_3T</strain>
    </source>
</reference>
<dbReference type="Pfam" id="PF00497">
    <property type="entry name" value="SBP_bac_3"/>
    <property type="match status" value="1"/>
</dbReference>
<evidence type="ECO:0000256" key="1">
    <source>
        <dbReference type="ARBA" id="ARBA00004196"/>
    </source>
</evidence>
<keyword evidence="5" id="KW-0449">Lipoprotein</keyword>
<dbReference type="AlphaFoldDB" id="A0A5D4UHT5"/>
<feature type="domain" description="Solute-binding protein family 3/N-terminal" evidence="8">
    <location>
        <begin position="36"/>
        <end position="259"/>
    </location>
</feature>
<dbReference type="RefSeq" id="WP_148969560.1">
    <property type="nucleotide sequence ID" value="NZ_JBNIKW010000002.1"/>
</dbReference>
<protein>
    <submittedName>
        <fullName evidence="10">Transporter substrate-binding domain-containing protein</fullName>
    </submittedName>
</protein>
<dbReference type="InterPro" id="IPR001320">
    <property type="entry name" value="Iontro_rcpt_C"/>
</dbReference>
<feature type="domain" description="Ionotropic glutamate receptor C-terminal" evidence="9">
    <location>
        <begin position="36"/>
        <end position="258"/>
    </location>
</feature>
<dbReference type="PROSITE" id="PS51257">
    <property type="entry name" value="PROKAR_LIPOPROTEIN"/>
    <property type="match status" value="1"/>
</dbReference>
<evidence type="ECO:0000259" key="8">
    <source>
        <dbReference type="SMART" id="SM00062"/>
    </source>
</evidence>
<evidence type="ECO:0000256" key="2">
    <source>
        <dbReference type="ARBA" id="ARBA00010333"/>
    </source>
</evidence>
<dbReference type="SMART" id="SM00062">
    <property type="entry name" value="PBPb"/>
    <property type="match status" value="1"/>
</dbReference>
<name>A0A5D4UHT5_9BACI</name>
<evidence type="ECO:0000256" key="7">
    <source>
        <dbReference type="SAM" id="SignalP"/>
    </source>
</evidence>
<dbReference type="SUPFAM" id="SSF53850">
    <property type="entry name" value="Periplasmic binding protein-like II"/>
    <property type="match status" value="1"/>
</dbReference>
<comment type="subcellular location">
    <subcellularLocation>
        <location evidence="1">Cell envelope</location>
    </subcellularLocation>
</comment>
<organism evidence="10 11">
    <name type="scientific">Rossellomorea aquimaris</name>
    <dbReference type="NCBI Taxonomy" id="189382"/>
    <lineage>
        <taxon>Bacteria</taxon>
        <taxon>Bacillati</taxon>
        <taxon>Bacillota</taxon>
        <taxon>Bacilli</taxon>
        <taxon>Bacillales</taxon>
        <taxon>Bacillaceae</taxon>
        <taxon>Rossellomorea</taxon>
    </lineage>
</organism>
<dbReference type="GO" id="GO:0016020">
    <property type="term" value="C:membrane"/>
    <property type="evidence" value="ECO:0007669"/>
    <property type="project" value="InterPro"/>
</dbReference>
<comment type="caution">
    <text evidence="10">The sequence shown here is derived from an EMBL/GenBank/DDBJ whole genome shotgun (WGS) entry which is preliminary data.</text>
</comment>